<dbReference type="EMBL" id="JAIRAU010000045">
    <property type="protein sequence ID" value="MBZ5713958.1"/>
    <property type="molecule type" value="Genomic_DNA"/>
</dbReference>
<dbReference type="Gene3D" id="1.10.1660.10">
    <property type="match status" value="1"/>
</dbReference>
<accession>A0ABS7U0G3</accession>
<name>A0ABS7U0G3_9BACT</name>
<sequence>MKRKFVTNEELIAVTGVSRQSLNLWVKKGLLPAPTLISDGKSGVRSRWPAEALERAKFIVEARRHYALSEIIELVRERWSVEEDVAVGPLRPDPRRRGE</sequence>
<dbReference type="Proteomes" id="UP001139031">
    <property type="component" value="Unassembled WGS sequence"/>
</dbReference>
<protein>
    <recommendedName>
        <fullName evidence="3">HTH merR-type domain-containing protein</fullName>
    </recommendedName>
</protein>
<reference evidence="1" key="1">
    <citation type="submission" date="2021-08" db="EMBL/GenBank/DDBJ databases">
        <authorList>
            <person name="Stevens D.C."/>
        </authorList>
    </citation>
    <scope>NUCLEOTIDE SEQUENCE</scope>
    <source>
        <strain evidence="1">DSM 53165</strain>
    </source>
</reference>
<organism evidence="1 2">
    <name type="scientific">Nannocystis pusilla</name>
    <dbReference type="NCBI Taxonomy" id="889268"/>
    <lineage>
        <taxon>Bacteria</taxon>
        <taxon>Pseudomonadati</taxon>
        <taxon>Myxococcota</taxon>
        <taxon>Polyangia</taxon>
        <taxon>Nannocystales</taxon>
        <taxon>Nannocystaceae</taxon>
        <taxon>Nannocystis</taxon>
    </lineage>
</organism>
<dbReference type="SUPFAM" id="SSF46955">
    <property type="entry name" value="Putative DNA-binding domain"/>
    <property type="match status" value="1"/>
</dbReference>
<comment type="caution">
    <text evidence="1">The sequence shown here is derived from an EMBL/GenBank/DDBJ whole genome shotgun (WGS) entry which is preliminary data.</text>
</comment>
<evidence type="ECO:0000313" key="1">
    <source>
        <dbReference type="EMBL" id="MBZ5713958.1"/>
    </source>
</evidence>
<dbReference type="InterPro" id="IPR009061">
    <property type="entry name" value="DNA-bd_dom_put_sf"/>
</dbReference>
<dbReference type="RefSeq" id="WP_224195693.1">
    <property type="nucleotide sequence ID" value="NZ_JAIRAU010000045.1"/>
</dbReference>
<proteinExistence type="predicted"/>
<evidence type="ECO:0008006" key="3">
    <source>
        <dbReference type="Google" id="ProtNLM"/>
    </source>
</evidence>
<keyword evidence="2" id="KW-1185">Reference proteome</keyword>
<evidence type="ECO:0000313" key="2">
    <source>
        <dbReference type="Proteomes" id="UP001139031"/>
    </source>
</evidence>
<gene>
    <name evidence="1" type="ORF">K7C98_32400</name>
</gene>